<protein>
    <recommendedName>
        <fullName evidence="4">F-box associated domain-containing protein</fullName>
    </recommendedName>
</protein>
<keyword evidence="1" id="KW-0175">Coiled coil</keyword>
<organism evidence="2 3">
    <name type="scientific">Rhododendron simsii</name>
    <name type="common">Sims's rhododendron</name>
    <dbReference type="NCBI Taxonomy" id="118357"/>
    <lineage>
        <taxon>Eukaryota</taxon>
        <taxon>Viridiplantae</taxon>
        <taxon>Streptophyta</taxon>
        <taxon>Embryophyta</taxon>
        <taxon>Tracheophyta</taxon>
        <taxon>Spermatophyta</taxon>
        <taxon>Magnoliopsida</taxon>
        <taxon>eudicotyledons</taxon>
        <taxon>Gunneridae</taxon>
        <taxon>Pentapetalae</taxon>
        <taxon>asterids</taxon>
        <taxon>Ericales</taxon>
        <taxon>Ericaceae</taxon>
        <taxon>Ericoideae</taxon>
        <taxon>Rhodoreae</taxon>
        <taxon>Rhododendron</taxon>
    </lineage>
</organism>
<comment type="caution">
    <text evidence="2">The sequence shown here is derived from an EMBL/GenBank/DDBJ whole genome shotgun (WGS) entry which is preliminary data.</text>
</comment>
<keyword evidence="3" id="KW-1185">Reference proteome</keyword>
<gene>
    <name evidence="2" type="ORF">RHSIM_Rhsim02G0168100</name>
</gene>
<reference evidence="2" key="1">
    <citation type="submission" date="2019-11" db="EMBL/GenBank/DDBJ databases">
        <authorList>
            <person name="Liu Y."/>
            <person name="Hou J."/>
            <person name="Li T.-Q."/>
            <person name="Guan C.-H."/>
            <person name="Wu X."/>
            <person name="Wu H.-Z."/>
            <person name="Ling F."/>
            <person name="Zhang R."/>
            <person name="Shi X.-G."/>
            <person name="Ren J.-P."/>
            <person name="Chen E.-F."/>
            <person name="Sun J.-M."/>
        </authorList>
    </citation>
    <scope>NUCLEOTIDE SEQUENCE</scope>
    <source>
        <strain evidence="2">Adult_tree_wgs_1</strain>
        <tissue evidence="2">Leaves</tissue>
    </source>
</reference>
<dbReference type="AlphaFoldDB" id="A0A834HB86"/>
<evidence type="ECO:0000256" key="1">
    <source>
        <dbReference type="SAM" id="Coils"/>
    </source>
</evidence>
<proteinExistence type="predicted"/>
<accession>A0A834HB86</accession>
<evidence type="ECO:0000313" key="3">
    <source>
        <dbReference type="Proteomes" id="UP000626092"/>
    </source>
</evidence>
<dbReference type="Proteomes" id="UP000626092">
    <property type="component" value="Unassembled WGS sequence"/>
</dbReference>
<evidence type="ECO:0008006" key="4">
    <source>
        <dbReference type="Google" id="ProtNLM"/>
    </source>
</evidence>
<feature type="coiled-coil region" evidence="1">
    <location>
        <begin position="226"/>
        <end position="264"/>
    </location>
</feature>
<sequence length="453" mass="52153">MRKPAENNSGEPFILSFDLGDEVFQTILLPKGMVNRATDINTSVFGGSLSLLCYNGFKRSSCSIWIMKDYGVVDSWYNPFKVDLNVEFLRVISLRDNGHILLEGKTPTEWELSSYDPCSQQVKNLGIQGAFPHFHVDTFEENLVLLNKKDAVSRRGVSRKRKDSSVRGTETNQYNPLTCIVDHGVHGDEAVAFGQMWKRTVLMRQWLLARIGAKSDAASLTQQEELRALRAAKAEMIRSLVEERERYIEERDRYIEERRRLTEETEARQRFLEEQQRQIDLCQGMVTQIVQEHRGEERQRHIDLLQSMMTKLMQERHVWESSSTEDRRPTLRSCSIALLAVVSSPFFISPLFRQDTRRFLLLRVTGLFNGKVRSWQQVEWKWRRMEPWLLVSKAVCEDRNGDFSAVLYEIWECEGLTAVWSSYMSSGGDGFAVQAVGFAAGGVLSWCGDRHCG</sequence>
<dbReference type="EMBL" id="WJXA01000002">
    <property type="protein sequence ID" value="KAF7151306.1"/>
    <property type="molecule type" value="Genomic_DNA"/>
</dbReference>
<dbReference type="OrthoDB" id="5314306at2759"/>
<evidence type="ECO:0000313" key="2">
    <source>
        <dbReference type="EMBL" id="KAF7151306.1"/>
    </source>
</evidence>
<name>A0A834HB86_RHOSS</name>